<dbReference type="HOGENOM" id="CLU_004045_1_0_1"/>
<dbReference type="STRING" id="5601.A0A0D2FA48"/>
<feature type="compositionally biased region" description="Polar residues" evidence="1">
    <location>
        <begin position="306"/>
        <end position="317"/>
    </location>
</feature>
<feature type="compositionally biased region" description="Basic and acidic residues" evidence="1">
    <location>
        <begin position="211"/>
        <end position="220"/>
    </location>
</feature>
<feature type="compositionally biased region" description="Pro residues" evidence="1">
    <location>
        <begin position="327"/>
        <end position="336"/>
    </location>
</feature>
<protein>
    <submittedName>
        <fullName evidence="3">Uncharacterized protein</fullName>
    </submittedName>
</protein>
<feature type="region of interest" description="Disordered" evidence="1">
    <location>
        <begin position="630"/>
        <end position="699"/>
    </location>
</feature>
<feature type="compositionally biased region" description="Basic and acidic residues" evidence="1">
    <location>
        <begin position="356"/>
        <end position="379"/>
    </location>
</feature>
<proteinExistence type="predicted"/>
<dbReference type="AlphaFoldDB" id="A0A0D2FA48"/>
<reference evidence="3 4" key="1">
    <citation type="submission" date="2015-01" db="EMBL/GenBank/DDBJ databases">
        <title>The Genome Sequence of Capronia semiimmersa CBS27337.</title>
        <authorList>
            <consortium name="The Broad Institute Genomics Platform"/>
            <person name="Cuomo C."/>
            <person name="de Hoog S."/>
            <person name="Gorbushina A."/>
            <person name="Stielow B."/>
            <person name="Teixiera M."/>
            <person name="Abouelleil A."/>
            <person name="Chapman S.B."/>
            <person name="Priest M."/>
            <person name="Young S.K."/>
            <person name="Wortman J."/>
            <person name="Nusbaum C."/>
            <person name="Birren B."/>
        </authorList>
    </citation>
    <scope>NUCLEOTIDE SEQUENCE [LARGE SCALE GENOMIC DNA]</scope>
    <source>
        <strain evidence="3 4">CBS 27337</strain>
    </source>
</reference>
<keyword evidence="4" id="KW-1185">Reference proteome</keyword>
<evidence type="ECO:0000256" key="1">
    <source>
        <dbReference type="SAM" id="MobiDB-lite"/>
    </source>
</evidence>
<feature type="region of interest" description="Disordered" evidence="1">
    <location>
        <begin position="306"/>
        <end position="399"/>
    </location>
</feature>
<sequence>MVASFEPPRGQTTITKNWSPAPAFPLSSPHHETLTKFKPVNGGAALAADDAFFSSNPFSSGSSEDDSGSSSGQDEFHLERYSQETNRTTQTSEPNRKQSRRRNQQHPAQPAADKKARPGLNIVTNFSAKSKRSKTDGLVIDQVQSQRPRLGPRYATSIQSAKAEHISHMFFEPLPKAGIDHDAGEKARVSKRAIARQAVSKLQESQAARRRAAEGPRTKEPAFPGEQNHQDHDIVHLHNPISATSGYSPGARSIVIGMSVPEDEVDAHQSAGGGNNAHSADTPNTPAIVITPADEVEFGKPALFNQQQPSTKVNSPHSRIGFQMRPSDPPSVPKIPPRFGQHDSEDRPVAGASIVRSEHPSDPTQPERLDTYDESDHQSLGDVPRVSTDSQGRILPSDLESNRHKSQGWWNLMLSPMLSRKGTVVEKGIARSPGTPPVPTIPADIRLSKTDVVSPLTFESPETPRRAGLASARASVWSRWTTWERQRGEDKSAEAREHSSEETGRCGELVEDSNKMRQLSFVDFGKGLAAEYYHACAVEQLTGKPYFECENHSCAEKLPRLQSVFDKDVRMQPSLDAVKTQGKNLEEASDVPTASSVVLVRGMSSPSEPEELSPNVRQANTATVVRARAVETPDLAQESRREPSETPNDQAEADAATEPRSALRTETPRHEPQYPNIATIASPSHQPPLPSPGPVSPAMQHTMALQGAVPMAEIDHQPGQSRLLEQSPASGDQQAFGATQPPGVTIHNHAFYSDRHAFGNNAVVEKARKEAMERLESAHIDREVDQIPKAAIEEPPVTKDPEPAEKKEKKSLWLRIKSLLRKKKTEDGVEPNKKKRRWTLIVFIVLFLIVLACILLATLLTRTGDGTPVQSQWLNLTGYPPIPTGISTIARPDVVKQQPKCVAPNTMWSCALPKEDQFEIAPNSPDQPNFRFQITFRNGTVPANMTIPVQGLTRRSPTSLTERADDPFTNDLFTSNPAPPSRADQIFMGNTTDNITQPFEGEQTPFFISFIPVFPIDPSNATASVSGSAASRLRKRQSSNSIDDIIPDPDVLDDGSAAPANLLPTDPYPTSQPVKLYNRGQVDEHYGFYMYYDKAIFLHSTAPLNTSEFADNGGIDPLDANGGSTRDQSQLRCTFSQTRFLVRMWTNPAFGATLLPPIAGNGTDDTNAEDSNSATDFSRPGSFPYPTTISIDRHGGNINKKAVYCYGVNQLQVIQKDIKTVVAEFRAVEGTLVNAAPALVNGTAGNDNGFDQEAGGIDGGTGGCECVWQNWN</sequence>
<feature type="transmembrane region" description="Helical" evidence="2">
    <location>
        <begin position="840"/>
        <end position="860"/>
    </location>
</feature>
<gene>
    <name evidence="3" type="ORF">PV04_07192</name>
</gene>
<keyword evidence="2" id="KW-0812">Transmembrane</keyword>
<name>A0A0D2FA48_9EURO</name>
<feature type="region of interest" description="Disordered" evidence="1">
    <location>
        <begin position="265"/>
        <end position="286"/>
    </location>
</feature>
<feature type="region of interest" description="Disordered" evidence="1">
    <location>
        <begin position="198"/>
        <end position="228"/>
    </location>
</feature>
<evidence type="ECO:0000313" key="4">
    <source>
        <dbReference type="Proteomes" id="UP000054266"/>
    </source>
</evidence>
<feature type="region of interest" description="Disordered" evidence="1">
    <location>
        <begin position="953"/>
        <end position="983"/>
    </location>
</feature>
<evidence type="ECO:0000256" key="2">
    <source>
        <dbReference type="SAM" id="Phobius"/>
    </source>
</evidence>
<dbReference type="EMBL" id="KN846960">
    <property type="protein sequence ID" value="KIW64888.1"/>
    <property type="molecule type" value="Genomic_DNA"/>
</dbReference>
<organism evidence="3 4">
    <name type="scientific">Phialophora macrospora</name>
    <dbReference type="NCBI Taxonomy" id="1851006"/>
    <lineage>
        <taxon>Eukaryota</taxon>
        <taxon>Fungi</taxon>
        <taxon>Dikarya</taxon>
        <taxon>Ascomycota</taxon>
        <taxon>Pezizomycotina</taxon>
        <taxon>Eurotiomycetes</taxon>
        <taxon>Chaetothyriomycetidae</taxon>
        <taxon>Chaetothyriales</taxon>
        <taxon>Herpotrichiellaceae</taxon>
        <taxon>Phialophora</taxon>
    </lineage>
</organism>
<evidence type="ECO:0000313" key="3">
    <source>
        <dbReference type="EMBL" id="KIW64888.1"/>
    </source>
</evidence>
<feature type="compositionally biased region" description="Polar residues" evidence="1">
    <location>
        <begin position="276"/>
        <end position="285"/>
    </location>
</feature>
<feature type="compositionally biased region" description="Pro residues" evidence="1">
    <location>
        <begin position="685"/>
        <end position="695"/>
    </location>
</feature>
<accession>A0A0D2FA48</accession>
<feature type="region of interest" description="Disordered" evidence="1">
    <location>
        <begin position="1"/>
        <end position="32"/>
    </location>
</feature>
<keyword evidence="2" id="KW-0472">Membrane</keyword>
<feature type="region of interest" description="Disordered" evidence="1">
    <location>
        <begin position="1157"/>
        <end position="1181"/>
    </location>
</feature>
<feature type="compositionally biased region" description="Polar residues" evidence="1">
    <location>
        <begin position="719"/>
        <end position="737"/>
    </location>
</feature>
<feature type="region of interest" description="Disordered" evidence="1">
    <location>
        <begin position="602"/>
        <end position="621"/>
    </location>
</feature>
<feature type="compositionally biased region" description="Low complexity" evidence="1">
    <location>
        <begin position="604"/>
        <end position="621"/>
    </location>
</feature>
<feature type="compositionally biased region" description="Polar residues" evidence="1">
    <location>
        <begin position="1163"/>
        <end position="1176"/>
    </location>
</feature>
<feature type="compositionally biased region" description="Low complexity" evidence="1">
    <location>
        <begin position="52"/>
        <end position="73"/>
    </location>
</feature>
<feature type="compositionally biased region" description="Polar residues" evidence="1">
    <location>
        <begin position="83"/>
        <end position="93"/>
    </location>
</feature>
<dbReference type="Proteomes" id="UP000054266">
    <property type="component" value="Unassembled WGS sequence"/>
</dbReference>
<feature type="region of interest" description="Disordered" evidence="1">
    <location>
        <begin position="719"/>
        <end position="742"/>
    </location>
</feature>
<keyword evidence="2" id="KW-1133">Transmembrane helix</keyword>
<feature type="compositionally biased region" description="Basic and acidic residues" evidence="1">
    <location>
        <begin position="661"/>
        <end position="672"/>
    </location>
</feature>
<feature type="region of interest" description="Disordered" evidence="1">
    <location>
        <begin position="52"/>
        <end position="137"/>
    </location>
</feature>